<name>A0A1H1TTY2_9MICO</name>
<evidence type="ECO:0008006" key="3">
    <source>
        <dbReference type="Google" id="ProtNLM"/>
    </source>
</evidence>
<dbReference type="EMBL" id="LT629755">
    <property type="protein sequence ID" value="SDS63658.1"/>
    <property type="molecule type" value="Genomic_DNA"/>
</dbReference>
<evidence type="ECO:0000313" key="2">
    <source>
        <dbReference type="Proteomes" id="UP000199482"/>
    </source>
</evidence>
<dbReference type="InterPro" id="IPR037143">
    <property type="entry name" value="4-PPantetheinyl_Trfase_dom_sf"/>
</dbReference>
<evidence type="ECO:0000313" key="1">
    <source>
        <dbReference type="EMBL" id="SDS63658.1"/>
    </source>
</evidence>
<dbReference type="STRING" id="589382.SAMN04489721_1644"/>
<accession>A0A1H1TTY2</accession>
<protein>
    <recommendedName>
        <fullName evidence="3">4'-phosphopantetheinyl transferase</fullName>
    </recommendedName>
</protein>
<proteinExistence type="predicted"/>
<dbReference type="SUPFAM" id="SSF56214">
    <property type="entry name" value="4'-phosphopantetheinyl transferase"/>
    <property type="match status" value="1"/>
</dbReference>
<sequence>MVRHHGRMDLSADAVRLGDTGAHAVVAVAGRRGGVDAVLRAHLAATAEVPADDVELDHACPECGARHGSPTVRYPTTPSGAHWFADAAVAAGVVVAAVGPRHPLGVGVEAAVGEVGPDVDEVALHPDERRRLEALDAAARPLVRATLWARKAALLRALGHAGVIEPSRLALSMPGKDDGIGRIERTVPEFGSRWDEIRLYDVPVPGRVAASVAVLPRP</sequence>
<dbReference type="Proteomes" id="UP000199482">
    <property type="component" value="Chromosome I"/>
</dbReference>
<dbReference type="GO" id="GO:0000287">
    <property type="term" value="F:magnesium ion binding"/>
    <property type="evidence" value="ECO:0007669"/>
    <property type="project" value="InterPro"/>
</dbReference>
<organism evidence="1 2">
    <name type="scientific">Agromyces flavus</name>
    <dbReference type="NCBI Taxonomy" id="589382"/>
    <lineage>
        <taxon>Bacteria</taxon>
        <taxon>Bacillati</taxon>
        <taxon>Actinomycetota</taxon>
        <taxon>Actinomycetes</taxon>
        <taxon>Micrococcales</taxon>
        <taxon>Microbacteriaceae</taxon>
        <taxon>Agromyces</taxon>
    </lineage>
</organism>
<gene>
    <name evidence="1" type="ORF">SAMN04489721_1644</name>
</gene>
<dbReference type="GO" id="GO:0008897">
    <property type="term" value="F:holo-[acyl-carrier-protein] synthase activity"/>
    <property type="evidence" value="ECO:0007669"/>
    <property type="project" value="InterPro"/>
</dbReference>
<dbReference type="AlphaFoldDB" id="A0A1H1TTY2"/>
<reference evidence="2" key="1">
    <citation type="submission" date="2016-10" db="EMBL/GenBank/DDBJ databases">
        <authorList>
            <person name="Varghese N."/>
            <person name="Submissions S."/>
        </authorList>
    </citation>
    <scope>NUCLEOTIDE SEQUENCE [LARGE SCALE GENOMIC DNA]</scope>
    <source>
        <strain evidence="2">CPCC 202695</strain>
    </source>
</reference>